<evidence type="ECO:0000313" key="1">
    <source>
        <dbReference type="EMBL" id="KAJ8649745.1"/>
    </source>
</evidence>
<evidence type="ECO:0000313" key="2">
    <source>
        <dbReference type="Proteomes" id="UP001234297"/>
    </source>
</evidence>
<keyword evidence="2" id="KW-1185">Reference proteome</keyword>
<dbReference type="EMBL" id="CM056809">
    <property type="protein sequence ID" value="KAJ8649745.1"/>
    <property type="molecule type" value="Genomic_DNA"/>
</dbReference>
<gene>
    <name evidence="1" type="ORF">MRB53_002768</name>
</gene>
<comment type="caution">
    <text evidence="1">The sequence shown here is derived from an EMBL/GenBank/DDBJ whole genome shotgun (WGS) entry which is preliminary data.</text>
</comment>
<sequence>MGESPTLLWLCAQAITNEIIFGDHYLQNIFELPSDLVDYLIMHLPPLALLKLQEAFSSEHCGRHDFVIDGATSGRKRRRFNDLNIAWKALFESRWPEGSRQIQPMNCLTNQDGVARCDFTIHSGNWQQMYWETHLQNCLEKAAEMALLPSFEGCVGEIVIPDTIMKSIGYKGGMGLRTGYYSTLSHHCQQFGNFARCLRLQNVLCGTETCDLLRDSELQCLVFRSIKSKTHVDGVCKLLTQKSKTLIHVEFIHCWLPLTYLNAICGSLYTNGVQRQKIQHFLIKSSSIPGSIEGSNPTGFLSFLSSGSSLCSLNFSYNHLGPDFAKLIFDTLLHSSSCLSTLELCESNISGFLSKVNGNFSNLSTSSLGVKQSFRSLRVLNLRGNHLGKDDAEDLKAALFQMPRLQCLDISDNVIGDEGIRCLLPYFIQASEKASSLADMKIENCDLSCFGVTQLLQSLSAQREPLNNLSIANNELGCHIAAPLAKFMQISHVRGLNIEDIGLGSCGFLELEKEIPETEALELACINFSKNRGGFDAAKFVSKLILQSPELLTINAGYNFMPAESLMVICAALKLSKGKLERVDLTGNSKCCQPANISMFAEFHCRGKPVVILPSLQTSAAAPYDDDP</sequence>
<protein>
    <submittedName>
        <fullName evidence="1">Uncharacterized protein</fullName>
    </submittedName>
</protein>
<name>A0ACC2MWD3_PERAE</name>
<organism evidence="1 2">
    <name type="scientific">Persea americana</name>
    <name type="common">Avocado</name>
    <dbReference type="NCBI Taxonomy" id="3435"/>
    <lineage>
        <taxon>Eukaryota</taxon>
        <taxon>Viridiplantae</taxon>
        <taxon>Streptophyta</taxon>
        <taxon>Embryophyta</taxon>
        <taxon>Tracheophyta</taxon>
        <taxon>Spermatophyta</taxon>
        <taxon>Magnoliopsida</taxon>
        <taxon>Magnoliidae</taxon>
        <taxon>Laurales</taxon>
        <taxon>Lauraceae</taxon>
        <taxon>Persea</taxon>
    </lineage>
</organism>
<reference evidence="1 2" key="1">
    <citation type="journal article" date="2022" name="Hortic Res">
        <title>A haplotype resolved chromosomal level avocado genome allows analysis of novel avocado genes.</title>
        <authorList>
            <person name="Nath O."/>
            <person name="Fletcher S.J."/>
            <person name="Hayward A."/>
            <person name="Shaw L.M."/>
            <person name="Masouleh A.K."/>
            <person name="Furtado A."/>
            <person name="Henry R.J."/>
            <person name="Mitter N."/>
        </authorList>
    </citation>
    <scope>NUCLEOTIDE SEQUENCE [LARGE SCALE GENOMIC DNA]</scope>
    <source>
        <strain evidence="2">cv. Hass</strain>
    </source>
</reference>
<proteinExistence type="predicted"/>
<accession>A0ACC2MWD3</accession>
<dbReference type="Proteomes" id="UP001234297">
    <property type="component" value="Chromosome 1"/>
</dbReference>